<gene>
    <name evidence="1" type="ORF">L596_011814</name>
</gene>
<accession>A0A4U5NW22</accession>
<proteinExistence type="predicted"/>
<organism evidence="1 2">
    <name type="scientific">Steinernema carpocapsae</name>
    <name type="common">Entomopathogenic nematode</name>
    <dbReference type="NCBI Taxonomy" id="34508"/>
    <lineage>
        <taxon>Eukaryota</taxon>
        <taxon>Metazoa</taxon>
        <taxon>Ecdysozoa</taxon>
        <taxon>Nematoda</taxon>
        <taxon>Chromadorea</taxon>
        <taxon>Rhabditida</taxon>
        <taxon>Tylenchina</taxon>
        <taxon>Panagrolaimomorpha</taxon>
        <taxon>Strongyloidoidea</taxon>
        <taxon>Steinernematidae</taxon>
        <taxon>Steinernema</taxon>
    </lineage>
</organism>
<sequence>MSNEPSSSSDLFHPMHLAAQLENCARGREDDKKSVARHRMLFAQKRPQIMQEYANTSLVVTEESSAWLKRALENPAAEGIIRLGEVEQQPEEEIMMEEDPFTWDEGEGMFIMRDAEGPRHNRYVVEKVLKQFRDENTKVEYLQLQWADMCIPATAIENSKRKNTLLNAYAKKRKNDMKIAEVLHESQISEEERARHKIPQTERRDGIFCILASSNDSPPTLMPLEKAISKVPHERTLRFLKDMAKRRLLANLPMGTSEEF</sequence>
<comment type="caution">
    <text evidence="1">The sequence shown here is derived from an EMBL/GenBank/DDBJ whole genome shotgun (WGS) entry which is preliminary data.</text>
</comment>
<dbReference type="Proteomes" id="UP000298663">
    <property type="component" value="Unassembled WGS sequence"/>
</dbReference>
<name>A0A4U5NW22_STECR</name>
<evidence type="ECO:0000313" key="2">
    <source>
        <dbReference type="Proteomes" id="UP000298663"/>
    </source>
</evidence>
<evidence type="ECO:0000313" key="1">
    <source>
        <dbReference type="EMBL" id="TKR87413.1"/>
    </source>
</evidence>
<reference evidence="1 2" key="2">
    <citation type="journal article" date="2019" name="G3 (Bethesda)">
        <title>Hybrid Assembly of the Genome of the Entomopathogenic Nematode Steinernema carpocapsae Identifies the X-Chromosome.</title>
        <authorList>
            <person name="Serra L."/>
            <person name="Macchietto M."/>
            <person name="Macias-Munoz A."/>
            <person name="McGill C.J."/>
            <person name="Rodriguez I.M."/>
            <person name="Rodriguez B."/>
            <person name="Murad R."/>
            <person name="Mortazavi A."/>
        </authorList>
    </citation>
    <scope>NUCLEOTIDE SEQUENCE [LARGE SCALE GENOMIC DNA]</scope>
    <source>
        <strain evidence="1 2">ALL</strain>
    </source>
</reference>
<keyword evidence="2" id="KW-1185">Reference proteome</keyword>
<reference evidence="1 2" key="1">
    <citation type="journal article" date="2015" name="Genome Biol.">
        <title>Comparative genomics of Steinernema reveals deeply conserved gene regulatory networks.</title>
        <authorList>
            <person name="Dillman A.R."/>
            <person name="Macchietto M."/>
            <person name="Porter C.F."/>
            <person name="Rogers A."/>
            <person name="Williams B."/>
            <person name="Antoshechkin I."/>
            <person name="Lee M.M."/>
            <person name="Goodwin Z."/>
            <person name="Lu X."/>
            <person name="Lewis E.E."/>
            <person name="Goodrich-Blair H."/>
            <person name="Stock S.P."/>
            <person name="Adams B.J."/>
            <person name="Sternberg P.W."/>
            <person name="Mortazavi A."/>
        </authorList>
    </citation>
    <scope>NUCLEOTIDE SEQUENCE [LARGE SCALE GENOMIC DNA]</scope>
    <source>
        <strain evidence="1 2">ALL</strain>
    </source>
</reference>
<protein>
    <submittedName>
        <fullName evidence="1">Uncharacterized protein</fullName>
    </submittedName>
</protein>
<dbReference type="AlphaFoldDB" id="A0A4U5NW22"/>
<dbReference type="EMBL" id="AZBU02000003">
    <property type="protein sequence ID" value="TKR87413.1"/>
    <property type="molecule type" value="Genomic_DNA"/>
</dbReference>